<organism evidence="2 3">
    <name type="scientific">Lojkania enalia</name>
    <dbReference type="NCBI Taxonomy" id="147567"/>
    <lineage>
        <taxon>Eukaryota</taxon>
        <taxon>Fungi</taxon>
        <taxon>Dikarya</taxon>
        <taxon>Ascomycota</taxon>
        <taxon>Pezizomycotina</taxon>
        <taxon>Dothideomycetes</taxon>
        <taxon>Pleosporomycetidae</taxon>
        <taxon>Pleosporales</taxon>
        <taxon>Pleosporales incertae sedis</taxon>
        <taxon>Lojkania</taxon>
    </lineage>
</organism>
<evidence type="ECO:0000313" key="2">
    <source>
        <dbReference type="EMBL" id="KAF2265732.1"/>
    </source>
</evidence>
<dbReference type="EMBL" id="ML986603">
    <property type="protein sequence ID" value="KAF2265732.1"/>
    <property type="molecule type" value="Genomic_DNA"/>
</dbReference>
<sequence length="144" mass="16275">MKVSFLLALALLFSRLAAAAYEQRCYYDAGRLAPNYILPCYMEGFGLPAYSCCKQGSNCLKQGACWDAITKVTYQYGCTDSTYQDDKCPKKCGLDRGTQSYDLTALAKSLTEYRKIAMGRYGLLRRNKQYAEQYLGEYVTVEYG</sequence>
<evidence type="ECO:0000256" key="1">
    <source>
        <dbReference type="SAM" id="SignalP"/>
    </source>
</evidence>
<accession>A0A9P4KAL8</accession>
<feature type="signal peptide" evidence="1">
    <location>
        <begin position="1"/>
        <end position="19"/>
    </location>
</feature>
<gene>
    <name evidence="2" type="ORF">CC78DRAFT_172962</name>
</gene>
<dbReference type="OrthoDB" id="4148662at2759"/>
<proteinExistence type="predicted"/>
<comment type="caution">
    <text evidence="2">The sequence shown here is derived from an EMBL/GenBank/DDBJ whole genome shotgun (WGS) entry which is preliminary data.</text>
</comment>
<name>A0A9P4KAL8_9PLEO</name>
<keyword evidence="3" id="KW-1185">Reference proteome</keyword>
<protein>
    <recommendedName>
        <fullName evidence="4">ShKT domain-containing protein</fullName>
    </recommendedName>
</protein>
<evidence type="ECO:0000313" key="3">
    <source>
        <dbReference type="Proteomes" id="UP000800093"/>
    </source>
</evidence>
<reference evidence="3" key="1">
    <citation type="journal article" date="2020" name="Stud. Mycol.">
        <title>101 Dothideomycetes genomes: A test case for predicting lifestyles and emergence of pathogens.</title>
        <authorList>
            <person name="Haridas S."/>
            <person name="Albert R."/>
            <person name="Binder M."/>
            <person name="Bloem J."/>
            <person name="LaButti K."/>
            <person name="Salamov A."/>
            <person name="Andreopoulos B."/>
            <person name="Baker S."/>
            <person name="Barry K."/>
            <person name="Bills G."/>
            <person name="Bluhm B."/>
            <person name="Cannon C."/>
            <person name="Castanera R."/>
            <person name="Culley D."/>
            <person name="Daum C."/>
            <person name="Ezra D."/>
            <person name="Gonzalez J."/>
            <person name="Henrissat B."/>
            <person name="Kuo A."/>
            <person name="Liang C."/>
            <person name="Lipzen A."/>
            <person name="Lutzoni F."/>
            <person name="Magnuson J."/>
            <person name="Mondo S."/>
            <person name="Nolan M."/>
            <person name="Ohm R."/>
            <person name="Pangilinan J."/>
            <person name="Park H.-J."/>
            <person name="Ramirez L."/>
            <person name="Alfaro M."/>
            <person name="Sun H."/>
            <person name="Tritt A."/>
            <person name="Yoshinaga Y."/>
            <person name="Zwiers L.-H."/>
            <person name="Turgeon B."/>
            <person name="Goodwin S."/>
            <person name="Spatafora J."/>
            <person name="Crous P."/>
            <person name="Grigoriev I."/>
        </authorList>
    </citation>
    <scope>NUCLEOTIDE SEQUENCE [LARGE SCALE GENOMIC DNA]</scope>
    <source>
        <strain evidence="3">CBS 304.66</strain>
    </source>
</reference>
<dbReference type="AlphaFoldDB" id="A0A9P4KAL8"/>
<feature type="chain" id="PRO_5040447996" description="ShKT domain-containing protein" evidence="1">
    <location>
        <begin position="20"/>
        <end position="144"/>
    </location>
</feature>
<evidence type="ECO:0008006" key="4">
    <source>
        <dbReference type="Google" id="ProtNLM"/>
    </source>
</evidence>
<dbReference type="Proteomes" id="UP000800093">
    <property type="component" value="Unassembled WGS sequence"/>
</dbReference>
<keyword evidence="1" id="KW-0732">Signal</keyword>